<feature type="signal peptide" evidence="2">
    <location>
        <begin position="1"/>
        <end position="26"/>
    </location>
</feature>
<proteinExistence type="predicted"/>
<evidence type="ECO:0000256" key="2">
    <source>
        <dbReference type="SAM" id="SignalP"/>
    </source>
</evidence>
<feature type="region of interest" description="Disordered" evidence="1">
    <location>
        <begin position="30"/>
        <end position="69"/>
    </location>
</feature>
<gene>
    <name evidence="3" type="ORF">AKJ09_01994</name>
</gene>
<accession>A0A0K1PP65</accession>
<dbReference type="KEGG" id="llu:AKJ09_01994"/>
<keyword evidence="2" id="KW-0732">Signal</keyword>
<name>A0A0K1PP65_9BACT</name>
<evidence type="ECO:0000313" key="3">
    <source>
        <dbReference type="EMBL" id="AKU95330.1"/>
    </source>
</evidence>
<protein>
    <recommendedName>
        <fullName evidence="5">Photosynthesis system II assembly factor Ycf48/Hcf136-like domain-containing protein</fullName>
    </recommendedName>
</protein>
<dbReference type="STRING" id="1391654.AKJ09_01994"/>
<evidence type="ECO:0000256" key="1">
    <source>
        <dbReference type="SAM" id="MobiDB-lite"/>
    </source>
</evidence>
<dbReference type="AlphaFoldDB" id="A0A0K1PP65"/>
<evidence type="ECO:0000313" key="4">
    <source>
        <dbReference type="Proteomes" id="UP000064967"/>
    </source>
</evidence>
<keyword evidence="4" id="KW-1185">Reference proteome</keyword>
<reference evidence="3 4" key="1">
    <citation type="submission" date="2015-08" db="EMBL/GenBank/DDBJ databases">
        <authorList>
            <person name="Babu N.S."/>
            <person name="Beckwith C.J."/>
            <person name="Beseler K.G."/>
            <person name="Brison A."/>
            <person name="Carone J.V."/>
            <person name="Caskin T.P."/>
            <person name="Diamond M."/>
            <person name="Durham M.E."/>
            <person name="Foxe J.M."/>
            <person name="Go M."/>
            <person name="Henderson B.A."/>
            <person name="Jones I.B."/>
            <person name="McGettigan J.A."/>
            <person name="Micheletti S.J."/>
            <person name="Nasrallah M.E."/>
            <person name="Ortiz D."/>
            <person name="Piller C.R."/>
            <person name="Privatt S.R."/>
            <person name="Schneider S.L."/>
            <person name="Sharp S."/>
            <person name="Smith T.C."/>
            <person name="Stanton J.D."/>
            <person name="Ullery H.E."/>
            <person name="Wilson R.J."/>
            <person name="Serrano M.G."/>
            <person name="Buck G."/>
            <person name="Lee V."/>
            <person name="Wang Y."/>
            <person name="Carvalho R."/>
            <person name="Voegtly L."/>
            <person name="Shi R."/>
            <person name="Duckworth R."/>
            <person name="Johnson A."/>
            <person name="Loviza R."/>
            <person name="Walstead R."/>
            <person name="Shah Z."/>
            <person name="Kiflezghi M."/>
            <person name="Wade K."/>
            <person name="Ball S.L."/>
            <person name="Bradley K.W."/>
            <person name="Asai D.J."/>
            <person name="Bowman C.A."/>
            <person name="Russell D.A."/>
            <person name="Pope W.H."/>
            <person name="Jacobs-Sera D."/>
            <person name="Hendrix R.W."/>
            <person name="Hatfull G.F."/>
        </authorList>
    </citation>
    <scope>NUCLEOTIDE SEQUENCE [LARGE SCALE GENOMIC DNA]</scope>
    <source>
        <strain evidence="3 4">DSM 27648</strain>
    </source>
</reference>
<feature type="chain" id="PRO_5005466092" description="Photosynthesis system II assembly factor Ycf48/Hcf136-like domain-containing protein" evidence="2">
    <location>
        <begin position="27"/>
        <end position="377"/>
    </location>
</feature>
<evidence type="ECO:0008006" key="5">
    <source>
        <dbReference type="Google" id="ProtNLM"/>
    </source>
</evidence>
<dbReference type="EMBL" id="CP012333">
    <property type="protein sequence ID" value="AKU95330.1"/>
    <property type="molecule type" value="Genomic_DNA"/>
</dbReference>
<dbReference type="OrthoDB" id="5483347at2"/>
<sequence>MNDTRLGSSSMKAFALVLASIGTVFACSTEESPSTFEPPADAGDMADARSVDQDATTPNFEPDAGDDGGEWFTTDCLPTTMCKAGVSLDAFSALNGVTVTETDVWAVGSLGLIVHHDGAAWSTEKLASPDTMMQIIQRPDGGLWAIGGPLYNGPNADDAGASGFARVRMPVVGLITALWAKDSKTAWAAGDRIYKIEVADDGSALASPYYFSGDTNGLRAIHGTPDGVLWAVGRIGSAHRIWTPDVANPQSDMLNTQTYATLNAVWPIASNDVWAVGDQGTIRHYTGQGRVWDIVESPVTTSLRAIWAGSANDVWAVGDGGVVVHYDGTNWRRIAVSGLGTQRPDLRAIWGSSSGRVFAVGANVILGLGTSVAGGAK</sequence>
<organism evidence="3 4">
    <name type="scientific">Labilithrix luteola</name>
    <dbReference type="NCBI Taxonomy" id="1391654"/>
    <lineage>
        <taxon>Bacteria</taxon>
        <taxon>Pseudomonadati</taxon>
        <taxon>Myxococcota</taxon>
        <taxon>Polyangia</taxon>
        <taxon>Polyangiales</taxon>
        <taxon>Labilitrichaceae</taxon>
        <taxon>Labilithrix</taxon>
    </lineage>
</organism>
<dbReference type="Proteomes" id="UP000064967">
    <property type="component" value="Chromosome"/>
</dbReference>
<dbReference type="RefSeq" id="WP_146646794.1">
    <property type="nucleotide sequence ID" value="NZ_CP012333.1"/>
</dbReference>
<dbReference type="PROSITE" id="PS51257">
    <property type="entry name" value="PROKAR_LIPOPROTEIN"/>
    <property type="match status" value="1"/>
</dbReference>